<dbReference type="RefSeq" id="WP_133001441.1">
    <property type="nucleotide sequence ID" value="NZ_BAAAFB010000003.1"/>
</dbReference>
<keyword evidence="2" id="KW-1185">Reference proteome</keyword>
<evidence type="ECO:0008006" key="3">
    <source>
        <dbReference type="Google" id="ProtNLM"/>
    </source>
</evidence>
<dbReference type="EMBL" id="JBAKAR010000001">
    <property type="protein sequence ID" value="MEL0611508.1"/>
    <property type="molecule type" value="Genomic_DNA"/>
</dbReference>
<gene>
    <name evidence="1" type="ORF">V6242_00005</name>
</gene>
<accession>A0ABU9FZ67</accession>
<comment type="caution">
    <text evidence="1">The sequence shown here is derived from an EMBL/GenBank/DDBJ whole genome shotgun (WGS) entry which is preliminary data.</text>
</comment>
<dbReference type="Proteomes" id="UP001379949">
    <property type="component" value="Unassembled WGS sequence"/>
</dbReference>
<sequence length="73" mass="8347">MTEEDKQAMLEALKIAFTYMPKAIEVNKYEYGDRYQLVLSHVEAVRETLLIHDIDPDEVDGEVNGDIAPNSTY</sequence>
<evidence type="ECO:0000313" key="2">
    <source>
        <dbReference type="Proteomes" id="UP001379949"/>
    </source>
</evidence>
<protein>
    <recommendedName>
        <fullName evidence="3">Penicillin-binding protein</fullName>
    </recommendedName>
</protein>
<evidence type="ECO:0000313" key="1">
    <source>
        <dbReference type="EMBL" id="MEL0611508.1"/>
    </source>
</evidence>
<name>A0ABU9FZ67_9GAMM</name>
<proteinExistence type="predicted"/>
<organism evidence="1 2">
    <name type="scientific">Marinomonas arenicola</name>
    <dbReference type="NCBI Taxonomy" id="569601"/>
    <lineage>
        <taxon>Bacteria</taxon>
        <taxon>Pseudomonadati</taxon>
        <taxon>Pseudomonadota</taxon>
        <taxon>Gammaproteobacteria</taxon>
        <taxon>Oceanospirillales</taxon>
        <taxon>Oceanospirillaceae</taxon>
        <taxon>Marinomonas</taxon>
    </lineage>
</organism>
<reference evidence="1 2" key="1">
    <citation type="submission" date="2024-02" db="EMBL/GenBank/DDBJ databases">
        <title>Bacteria isolated from the canopy kelp, Nereocystis luetkeana.</title>
        <authorList>
            <person name="Pfister C.A."/>
            <person name="Younker I.T."/>
            <person name="Light S.H."/>
        </authorList>
    </citation>
    <scope>NUCLEOTIDE SEQUENCE [LARGE SCALE GENOMIC DNA]</scope>
    <source>
        <strain evidence="1 2">TI.4.07</strain>
    </source>
</reference>